<comment type="similarity">
    <text evidence="1">Belongs to the serpin family.</text>
</comment>
<organism evidence="3">
    <name type="scientific">Tanacetum cinerariifolium</name>
    <name type="common">Dalmatian daisy</name>
    <name type="synonym">Chrysanthemum cinerariifolium</name>
    <dbReference type="NCBI Taxonomy" id="118510"/>
    <lineage>
        <taxon>Eukaryota</taxon>
        <taxon>Viridiplantae</taxon>
        <taxon>Streptophyta</taxon>
        <taxon>Embryophyta</taxon>
        <taxon>Tracheophyta</taxon>
        <taxon>Spermatophyta</taxon>
        <taxon>Magnoliopsida</taxon>
        <taxon>eudicotyledons</taxon>
        <taxon>Gunneridae</taxon>
        <taxon>Pentapetalae</taxon>
        <taxon>asterids</taxon>
        <taxon>campanulids</taxon>
        <taxon>Asterales</taxon>
        <taxon>Asteraceae</taxon>
        <taxon>Asteroideae</taxon>
        <taxon>Anthemideae</taxon>
        <taxon>Anthemidinae</taxon>
        <taxon>Tanacetum</taxon>
    </lineage>
</organism>
<dbReference type="Pfam" id="PF00079">
    <property type="entry name" value="Serpin"/>
    <property type="match status" value="1"/>
</dbReference>
<comment type="caution">
    <text evidence="3">The sequence shown here is derived from an EMBL/GenBank/DDBJ whole genome shotgun (WGS) entry which is preliminary data.</text>
</comment>
<feature type="domain" description="Serpin" evidence="2">
    <location>
        <begin position="1"/>
        <end position="157"/>
    </location>
</feature>
<dbReference type="InterPro" id="IPR042185">
    <property type="entry name" value="Serpin_sf_2"/>
</dbReference>
<dbReference type="SUPFAM" id="SSF56574">
    <property type="entry name" value="Serpins"/>
    <property type="match status" value="1"/>
</dbReference>
<accession>A0A6L2K1I0</accession>
<dbReference type="Gene3D" id="3.30.497.10">
    <property type="entry name" value="Antithrombin, subunit I, domain 2"/>
    <property type="match status" value="1"/>
</dbReference>
<reference evidence="3" key="1">
    <citation type="journal article" date="2019" name="Sci. Rep.">
        <title>Draft genome of Tanacetum cinerariifolium, the natural source of mosquito coil.</title>
        <authorList>
            <person name="Yamashiro T."/>
            <person name="Shiraishi A."/>
            <person name="Satake H."/>
            <person name="Nakayama K."/>
        </authorList>
    </citation>
    <scope>NUCLEOTIDE SEQUENCE</scope>
</reference>
<dbReference type="EMBL" id="BKCJ010001673">
    <property type="protein sequence ID" value="GEU43183.1"/>
    <property type="molecule type" value="Genomic_DNA"/>
</dbReference>
<evidence type="ECO:0000256" key="1">
    <source>
        <dbReference type="ARBA" id="ARBA00009500"/>
    </source>
</evidence>
<dbReference type="GO" id="GO:0004867">
    <property type="term" value="F:serine-type endopeptidase inhibitor activity"/>
    <property type="evidence" value="ECO:0007669"/>
    <property type="project" value="InterPro"/>
</dbReference>
<evidence type="ECO:0000259" key="2">
    <source>
        <dbReference type="Pfam" id="PF00079"/>
    </source>
</evidence>
<gene>
    <name evidence="3" type="ORF">Tci_015161</name>
</gene>
<dbReference type="PANTHER" id="PTHR11461:SF211">
    <property type="entry name" value="GH10112P-RELATED"/>
    <property type="match status" value="1"/>
</dbReference>
<dbReference type="GO" id="GO:0005615">
    <property type="term" value="C:extracellular space"/>
    <property type="evidence" value="ECO:0007669"/>
    <property type="project" value="InterPro"/>
</dbReference>
<sequence length="158" mass="18124">MYIFLPEKKDGLRDLLEVFHSDHALFHGKLELDYRKLDELWIPKFKISYKLKAHDIMKEMGLTMPFKQMNKELSGILGSRCPYNKMLNVSQIIQNSFIQVDEKGTEATSGTWTDCAMFCLPPSPPPPATFVADHPFMSMIREDTSHAVFFVAVVLNPK</sequence>
<dbReference type="InterPro" id="IPR000215">
    <property type="entry name" value="Serpin_fam"/>
</dbReference>
<dbReference type="InterPro" id="IPR042178">
    <property type="entry name" value="Serpin_sf_1"/>
</dbReference>
<dbReference type="InterPro" id="IPR023796">
    <property type="entry name" value="Serpin_dom"/>
</dbReference>
<dbReference type="InterPro" id="IPR036186">
    <property type="entry name" value="Serpin_sf"/>
</dbReference>
<dbReference type="AlphaFoldDB" id="A0A6L2K1I0"/>
<protein>
    <submittedName>
        <fullName evidence="3">Serpin-ZX</fullName>
    </submittedName>
</protein>
<name>A0A6L2K1I0_TANCI</name>
<proteinExistence type="inferred from homology"/>
<evidence type="ECO:0000313" key="3">
    <source>
        <dbReference type="EMBL" id="GEU43183.1"/>
    </source>
</evidence>
<dbReference type="Gene3D" id="2.30.39.10">
    <property type="entry name" value="Alpha-1-antitrypsin, domain 1"/>
    <property type="match status" value="1"/>
</dbReference>
<dbReference type="PANTHER" id="PTHR11461">
    <property type="entry name" value="SERINE PROTEASE INHIBITOR, SERPIN"/>
    <property type="match status" value="1"/>
</dbReference>